<dbReference type="AlphaFoldDB" id="A0A8X6MB77"/>
<evidence type="ECO:0000313" key="1">
    <source>
        <dbReference type="EMBL" id="GFS36911.1"/>
    </source>
</evidence>
<comment type="caution">
    <text evidence="1">The sequence shown here is derived from an EMBL/GenBank/DDBJ whole genome shotgun (WGS) entry which is preliminary data.</text>
</comment>
<sequence>MGGGRGDEKKESFLFGYCAGTFLSNPPYCILLPRQNTNKMERYRPKNNWQVNRYGGNKHSNLVVNLCEEITFVRRPVCEFAYFLVAGHWPKDDL</sequence>
<dbReference type="EMBL" id="BMAV01024884">
    <property type="protein sequence ID" value="GFS36911.1"/>
    <property type="molecule type" value="Genomic_DNA"/>
</dbReference>
<accession>A0A8X6MB77</accession>
<evidence type="ECO:0000313" key="2">
    <source>
        <dbReference type="Proteomes" id="UP000886998"/>
    </source>
</evidence>
<gene>
    <name evidence="1" type="ORF">TNIN_286021</name>
</gene>
<protein>
    <submittedName>
        <fullName evidence="1">Uncharacterized protein</fullName>
    </submittedName>
</protein>
<keyword evidence="2" id="KW-1185">Reference proteome</keyword>
<proteinExistence type="predicted"/>
<dbReference type="Proteomes" id="UP000886998">
    <property type="component" value="Unassembled WGS sequence"/>
</dbReference>
<reference evidence="1" key="1">
    <citation type="submission" date="2020-08" db="EMBL/GenBank/DDBJ databases">
        <title>Multicomponent nature underlies the extraordinary mechanical properties of spider dragline silk.</title>
        <authorList>
            <person name="Kono N."/>
            <person name="Nakamura H."/>
            <person name="Mori M."/>
            <person name="Yoshida Y."/>
            <person name="Ohtoshi R."/>
            <person name="Malay A.D."/>
            <person name="Moran D.A.P."/>
            <person name="Tomita M."/>
            <person name="Numata K."/>
            <person name="Arakawa K."/>
        </authorList>
    </citation>
    <scope>NUCLEOTIDE SEQUENCE</scope>
</reference>
<name>A0A8X6MB77_9ARAC</name>
<organism evidence="1 2">
    <name type="scientific">Trichonephila inaurata madagascariensis</name>
    <dbReference type="NCBI Taxonomy" id="2747483"/>
    <lineage>
        <taxon>Eukaryota</taxon>
        <taxon>Metazoa</taxon>
        <taxon>Ecdysozoa</taxon>
        <taxon>Arthropoda</taxon>
        <taxon>Chelicerata</taxon>
        <taxon>Arachnida</taxon>
        <taxon>Araneae</taxon>
        <taxon>Araneomorphae</taxon>
        <taxon>Entelegynae</taxon>
        <taxon>Araneoidea</taxon>
        <taxon>Nephilidae</taxon>
        <taxon>Trichonephila</taxon>
        <taxon>Trichonephila inaurata</taxon>
    </lineage>
</organism>